<dbReference type="Pfam" id="PF19620">
    <property type="entry name" value="DUF6125"/>
    <property type="match status" value="1"/>
</dbReference>
<organism evidence="1 2">
    <name type="scientific">Desulfocurvibacter africanus subsp. africanus str. Walvis Bay</name>
    <dbReference type="NCBI Taxonomy" id="690850"/>
    <lineage>
        <taxon>Bacteria</taxon>
        <taxon>Pseudomonadati</taxon>
        <taxon>Thermodesulfobacteriota</taxon>
        <taxon>Desulfovibrionia</taxon>
        <taxon>Desulfovibrionales</taxon>
        <taxon>Desulfovibrionaceae</taxon>
        <taxon>Desulfocurvibacter</taxon>
    </lineage>
</organism>
<name>F3YV59_DESAF</name>
<dbReference type="RefSeq" id="WP_014258257.1">
    <property type="nucleotide sequence ID" value="NC_016629.1"/>
</dbReference>
<dbReference type="KEGG" id="daf:Desaf_0011"/>
<dbReference type="STRING" id="690850.Desaf_0011"/>
<evidence type="ECO:0008006" key="3">
    <source>
        <dbReference type="Google" id="ProtNLM"/>
    </source>
</evidence>
<sequence>MHSKDSEALVAMIVDAVRRSAVHYGLWFAEAVHQLGLEKALEAEREAGDRAAPIIAARIAKALGMDASDGPAALLRGLDQERLSALLDALCVNWLALDGVWFQAVEGLAGMDDAKRVNDTCWSRFAPLEARRIMAMHGLPRDGGLETLKTALGLRLYSRVNEHEIVEETPDSFVFRIRQCRVQAARTRKGLAEYPCKTGGLVEYRTFAQAVDPRIRTHCLACPPDPHPAEWCCAWRFELGEW</sequence>
<proteinExistence type="predicted"/>
<gene>
    <name evidence="1" type="ORF">Desaf_0011</name>
</gene>
<evidence type="ECO:0000313" key="2">
    <source>
        <dbReference type="Proteomes" id="UP000007844"/>
    </source>
</evidence>
<dbReference type="Proteomes" id="UP000007844">
    <property type="component" value="Chromosome"/>
</dbReference>
<evidence type="ECO:0000313" key="1">
    <source>
        <dbReference type="EMBL" id="EGJ48377.1"/>
    </source>
</evidence>
<reference evidence="1 2" key="1">
    <citation type="journal article" date="2011" name="J. Bacteriol.">
        <title>Genome sequence of the mercury-methylating and pleomorphic Desulfovibrio africanus Strain Walvis Bay.</title>
        <authorList>
            <person name="Brown S.D."/>
            <person name="Wall J.D."/>
            <person name="Kucken A.M."/>
            <person name="Gilmour C.C."/>
            <person name="Podar M."/>
            <person name="Brandt C.C."/>
            <person name="Teshima H."/>
            <person name="Detter J.C."/>
            <person name="Han C.S."/>
            <person name="Land M.L."/>
            <person name="Lucas S."/>
            <person name="Han J."/>
            <person name="Pennacchio L."/>
            <person name="Nolan M."/>
            <person name="Pitluck S."/>
            <person name="Woyke T."/>
            <person name="Goodwin L."/>
            <person name="Palumbo A.V."/>
            <person name="Elias D.A."/>
        </authorList>
    </citation>
    <scope>NUCLEOTIDE SEQUENCE [LARGE SCALE GENOMIC DNA]</scope>
    <source>
        <strain evidence="1 2">Walvis Bay</strain>
    </source>
</reference>
<dbReference type="HOGENOM" id="CLU_1128605_0_0_7"/>
<protein>
    <recommendedName>
        <fullName evidence="3">Cytosolic protein</fullName>
    </recommendedName>
</protein>
<dbReference type="AlphaFoldDB" id="F3YV59"/>
<accession>F3YV59</accession>
<dbReference type="EMBL" id="CP003221">
    <property type="protein sequence ID" value="EGJ48377.1"/>
    <property type="molecule type" value="Genomic_DNA"/>
</dbReference>
<keyword evidence="2" id="KW-1185">Reference proteome</keyword>
<dbReference type="eggNOG" id="ENOG502ZA7Y">
    <property type="taxonomic scope" value="Bacteria"/>
</dbReference>